<dbReference type="Proteomes" id="UP001163046">
    <property type="component" value="Unassembled WGS sequence"/>
</dbReference>
<feature type="compositionally biased region" description="Acidic residues" evidence="1">
    <location>
        <begin position="65"/>
        <end position="76"/>
    </location>
</feature>
<gene>
    <name evidence="2" type="ORF">OS493_033211</name>
</gene>
<accession>A0A9W9Y9L0</accession>
<evidence type="ECO:0000256" key="1">
    <source>
        <dbReference type="SAM" id="MobiDB-lite"/>
    </source>
</evidence>
<sequence length="386" mass="44136">MPICNKCSVFELNEETPGWVVGKAVGFCEPCAKENNCSRKRRQTEDEECPKEGKDNATDKSAVMDLEDGISDESDQEEPKKATKERKNAGRKSPWSQQQLDDFIDIIVANEEYKKKLIFRNTKFQTNGELYGKIKQELEQRCAVRAESMSFTVDQLRSKFKRCVGECKRVALTIKTATGSKRFLDDKGYGTWFDKLFAVVKTRDSCQPEQALEPSTLAVVRNEDEGTTDVDNVSGSKLEDKPGKLFVPVKEHKRRRKDDPVSEAMQLMRSVIENDPTKEIINFMKEDMQKAHEHELKLFQMMLPRGNWQEHPQGHNRVPSHDYFHPHTFGAHRGNQHTGTYQDFHNQQEYLFVPVPPAMSRPTSALSNDSSSSSASHDMSSDNVFY</sequence>
<organism evidence="2 3">
    <name type="scientific">Desmophyllum pertusum</name>
    <dbReference type="NCBI Taxonomy" id="174260"/>
    <lineage>
        <taxon>Eukaryota</taxon>
        <taxon>Metazoa</taxon>
        <taxon>Cnidaria</taxon>
        <taxon>Anthozoa</taxon>
        <taxon>Hexacorallia</taxon>
        <taxon>Scleractinia</taxon>
        <taxon>Caryophylliina</taxon>
        <taxon>Caryophylliidae</taxon>
        <taxon>Desmophyllum</taxon>
    </lineage>
</organism>
<evidence type="ECO:0000313" key="3">
    <source>
        <dbReference type="Proteomes" id="UP001163046"/>
    </source>
</evidence>
<comment type="caution">
    <text evidence="2">The sequence shown here is derived from an EMBL/GenBank/DDBJ whole genome shotgun (WGS) entry which is preliminary data.</text>
</comment>
<feature type="region of interest" description="Disordered" evidence="1">
    <location>
        <begin position="361"/>
        <end position="386"/>
    </location>
</feature>
<feature type="compositionally biased region" description="Basic and acidic residues" evidence="1">
    <location>
        <begin position="77"/>
        <end position="88"/>
    </location>
</feature>
<name>A0A9W9Y9L0_9CNID</name>
<reference evidence="2" key="1">
    <citation type="submission" date="2023-01" db="EMBL/GenBank/DDBJ databases">
        <title>Genome assembly of the deep-sea coral Lophelia pertusa.</title>
        <authorList>
            <person name="Herrera S."/>
            <person name="Cordes E."/>
        </authorList>
    </citation>
    <scope>NUCLEOTIDE SEQUENCE</scope>
    <source>
        <strain evidence="2">USNM1676648</strain>
        <tissue evidence="2">Polyp</tissue>
    </source>
</reference>
<dbReference type="AlphaFoldDB" id="A0A9W9Y9L0"/>
<evidence type="ECO:0000313" key="2">
    <source>
        <dbReference type="EMBL" id="KAJ7322048.1"/>
    </source>
</evidence>
<dbReference type="OrthoDB" id="5953220at2759"/>
<feature type="compositionally biased region" description="Low complexity" evidence="1">
    <location>
        <begin position="364"/>
        <end position="386"/>
    </location>
</feature>
<feature type="region of interest" description="Disordered" evidence="1">
    <location>
        <begin position="36"/>
        <end position="95"/>
    </location>
</feature>
<protein>
    <submittedName>
        <fullName evidence="2">Uncharacterized protein</fullName>
    </submittedName>
</protein>
<keyword evidence="3" id="KW-1185">Reference proteome</keyword>
<proteinExistence type="predicted"/>
<dbReference type="EMBL" id="MU827820">
    <property type="protein sequence ID" value="KAJ7322048.1"/>
    <property type="molecule type" value="Genomic_DNA"/>
</dbReference>